<sequence length="254" mass="28173">MSTSIVRADCKQELLDALYGEVTTKELQESNLGVLTPVRGSARVTLTPLLPPDTQSRLSKVLRKYRPTRHTGGMLFIERVVIVLTPHVPDDYPGAVEVYIHDNLLPNLNSMGERVRVELNGGPKLMAFYPHYSIPLSDMVGIRPRSFCVVSSLVESTLGTSGASLFSMYLMWHPNVESRSHNYLPQSPRLHPVCRHRVQQTLHLLDHRQKYLSGAMSNRFALPVMGTNTSATEEDGVETDHAIEVSGSNGLGKS</sequence>
<dbReference type="EMBL" id="AY007231">
    <property type="protein sequence ID" value="AAG02573.1"/>
    <property type="molecule type" value="Genomic_RNA"/>
</dbReference>
<protein>
    <submittedName>
        <fullName evidence="4">Cell-to-cell movement protein</fullName>
    </submittedName>
</protein>
<organism evidence="4 5">
    <name type="scientific">Tobacco mottle virus</name>
    <dbReference type="NCBI Taxonomy" id="136138"/>
    <lineage>
        <taxon>Viruses</taxon>
        <taxon>Riboviria</taxon>
        <taxon>Orthornavirae</taxon>
        <taxon>Kitrinoviricota</taxon>
        <taxon>Tolucaviricetes</taxon>
        <taxon>Tolivirales</taxon>
        <taxon>Tombusviridae</taxon>
        <taxon>Calvusvirinae</taxon>
        <taxon>Umbravirus</taxon>
        <taxon>Umbravirus maculae</taxon>
    </lineage>
</organism>
<feature type="region of interest" description="Disordered" evidence="3">
    <location>
        <begin position="230"/>
        <end position="254"/>
    </location>
</feature>
<evidence type="ECO:0000256" key="2">
    <source>
        <dbReference type="ARBA" id="ARBA00023031"/>
    </source>
</evidence>
<dbReference type="GO" id="GO:0046740">
    <property type="term" value="P:transport of virus in host, cell to cell"/>
    <property type="evidence" value="ECO:0007669"/>
    <property type="project" value="UniProtKB-KW"/>
</dbReference>
<dbReference type="GeneID" id="40525393"/>
<evidence type="ECO:0000313" key="5">
    <source>
        <dbReference type="Proteomes" id="UP000232430"/>
    </source>
</evidence>
<reference evidence="4 5" key="1">
    <citation type="journal article" date="2001" name="Virology">
        <title>Umbravirus-encoded proteins both stabilize heterologous viral RNA and mediate its systemic movement in some plant species.</title>
        <authorList>
            <person name="Ryabov E.V."/>
            <person name="Robinson D.J."/>
            <person name="Taliansky M."/>
        </authorList>
    </citation>
    <scope>NUCLEOTIDE SEQUENCE [LARGE SCALE GENOMIC DNA]</scope>
</reference>
<name>Q9DX75_9TOMB</name>
<dbReference type="RefSeq" id="YP_009665187.1">
    <property type="nucleotide sequence ID" value="NC_043206.1"/>
</dbReference>
<evidence type="ECO:0000256" key="3">
    <source>
        <dbReference type="SAM" id="MobiDB-lite"/>
    </source>
</evidence>
<keyword evidence="5" id="KW-1185">Reference proteome</keyword>
<dbReference type="KEGG" id="vg:40525393"/>
<accession>Q9DX75</accession>
<keyword evidence="2" id="KW-0916">Viral movement protein</keyword>
<dbReference type="Proteomes" id="UP000232430">
    <property type="component" value="Segment"/>
</dbReference>
<dbReference type="InterPro" id="IPR000603">
    <property type="entry name" value="MPV"/>
</dbReference>
<evidence type="ECO:0000313" key="4">
    <source>
        <dbReference type="EMBL" id="AAG02573.1"/>
    </source>
</evidence>
<proteinExistence type="predicted"/>
<dbReference type="Pfam" id="PF00803">
    <property type="entry name" value="3A"/>
    <property type="match status" value="1"/>
</dbReference>
<keyword evidence="1" id="KW-0813">Transport</keyword>
<evidence type="ECO:0000256" key="1">
    <source>
        <dbReference type="ARBA" id="ARBA00022448"/>
    </source>
</evidence>